<dbReference type="Proteomes" id="UP000829196">
    <property type="component" value="Unassembled WGS sequence"/>
</dbReference>
<accession>A0A8T3C170</accession>
<protein>
    <submittedName>
        <fullName evidence="1">Uncharacterized protein</fullName>
    </submittedName>
</protein>
<organism evidence="1 2">
    <name type="scientific">Dendrobium nobile</name>
    <name type="common">Orchid</name>
    <dbReference type="NCBI Taxonomy" id="94219"/>
    <lineage>
        <taxon>Eukaryota</taxon>
        <taxon>Viridiplantae</taxon>
        <taxon>Streptophyta</taxon>
        <taxon>Embryophyta</taxon>
        <taxon>Tracheophyta</taxon>
        <taxon>Spermatophyta</taxon>
        <taxon>Magnoliopsida</taxon>
        <taxon>Liliopsida</taxon>
        <taxon>Asparagales</taxon>
        <taxon>Orchidaceae</taxon>
        <taxon>Epidendroideae</taxon>
        <taxon>Malaxideae</taxon>
        <taxon>Dendrobiinae</taxon>
        <taxon>Dendrobium</taxon>
    </lineage>
</organism>
<dbReference type="AlphaFoldDB" id="A0A8T3C170"/>
<proteinExistence type="predicted"/>
<evidence type="ECO:0000313" key="2">
    <source>
        <dbReference type="Proteomes" id="UP000829196"/>
    </source>
</evidence>
<comment type="caution">
    <text evidence="1">The sequence shown here is derived from an EMBL/GenBank/DDBJ whole genome shotgun (WGS) entry which is preliminary data.</text>
</comment>
<reference evidence="1" key="1">
    <citation type="journal article" date="2022" name="Front. Genet.">
        <title>Chromosome-Scale Assembly of the Dendrobium nobile Genome Provides Insights Into the Molecular Mechanism of the Biosynthesis of the Medicinal Active Ingredient of Dendrobium.</title>
        <authorList>
            <person name="Xu Q."/>
            <person name="Niu S.-C."/>
            <person name="Li K.-L."/>
            <person name="Zheng P.-J."/>
            <person name="Zhang X.-J."/>
            <person name="Jia Y."/>
            <person name="Liu Y."/>
            <person name="Niu Y.-X."/>
            <person name="Yu L.-H."/>
            <person name="Chen D.-F."/>
            <person name="Zhang G.-Q."/>
        </authorList>
    </citation>
    <scope>NUCLEOTIDE SEQUENCE</scope>
    <source>
        <tissue evidence="1">Leaf</tissue>
    </source>
</reference>
<sequence length="123" mass="13775">MRLRQKNSLPEEMHQREIRVFSVGDGLGSSRKTREVGTKGRTRLRALLGPLRGEHYQLGALPFRKLRILQLPLLRPSTSTCLIQSCVKLTRCLADLKLATDEAIAAMVDSNDIDGISVQLLHE</sequence>
<gene>
    <name evidence="1" type="ORF">KFK09_004632</name>
</gene>
<dbReference type="EMBL" id="JAGYWB010000004">
    <property type="protein sequence ID" value="KAI0525239.1"/>
    <property type="molecule type" value="Genomic_DNA"/>
</dbReference>
<name>A0A8T3C170_DENNO</name>
<keyword evidence="2" id="KW-1185">Reference proteome</keyword>
<evidence type="ECO:0000313" key="1">
    <source>
        <dbReference type="EMBL" id="KAI0525239.1"/>
    </source>
</evidence>